<protein>
    <recommendedName>
        <fullName evidence="4">DUF3397 domain-containing protein</fullName>
    </recommendedName>
</protein>
<evidence type="ECO:0000256" key="1">
    <source>
        <dbReference type="SAM" id="Phobius"/>
    </source>
</evidence>
<proteinExistence type="predicted"/>
<keyword evidence="1" id="KW-0472">Membrane</keyword>
<evidence type="ECO:0008006" key="4">
    <source>
        <dbReference type="Google" id="ProtNLM"/>
    </source>
</evidence>
<reference evidence="2 3" key="1">
    <citation type="submission" date="2017-02" db="EMBL/GenBank/DDBJ databases">
        <authorList>
            <person name="Peterson S.W."/>
        </authorList>
    </citation>
    <scope>NUCLEOTIDE SEQUENCE [LARGE SCALE GENOMIC DNA]</scope>
    <source>
        <strain evidence="2 3">ATCC BAA-1030</strain>
    </source>
</reference>
<dbReference type="EMBL" id="FUXI01000002">
    <property type="protein sequence ID" value="SJZ40766.1"/>
    <property type="molecule type" value="Genomic_DNA"/>
</dbReference>
<feature type="transmembrane region" description="Helical" evidence="1">
    <location>
        <begin position="37"/>
        <end position="55"/>
    </location>
</feature>
<dbReference type="Pfam" id="PF11877">
    <property type="entry name" value="DUF3397"/>
    <property type="match status" value="1"/>
</dbReference>
<dbReference type="STRING" id="263852.SAMN02745116_00212"/>
<feature type="transmembrane region" description="Helical" evidence="1">
    <location>
        <begin position="6"/>
        <end position="25"/>
    </location>
</feature>
<evidence type="ECO:0000313" key="2">
    <source>
        <dbReference type="EMBL" id="SJZ40766.1"/>
    </source>
</evidence>
<name>A0A1T4KEF3_9ENTE</name>
<gene>
    <name evidence="2" type="ORF">SAMN02745116_00212</name>
</gene>
<organism evidence="2 3">
    <name type="scientific">Pilibacter termitis</name>
    <dbReference type="NCBI Taxonomy" id="263852"/>
    <lineage>
        <taxon>Bacteria</taxon>
        <taxon>Bacillati</taxon>
        <taxon>Bacillota</taxon>
        <taxon>Bacilli</taxon>
        <taxon>Lactobacillales</taxon>
        <taxon>Enterococcaceae</taxon>
        <taxon>Pilibacter</taxon>
    </lineage>
</organism>
<dbReference type="Proteomes" id="UP000190328">
    <property type="component" value="Unassembled WGS sequence"/>
</dbReference>
<feature type="transmembrane region" description="Helical" evidence="1">
    <location>
        <begin position="61"/>
        <end position="84"/>
    </location>
</feature>
<dbReference type="InterPro" id="IPR024515">
    <property type="entry name" value="DUF3397"/>
</dbReference>
<sequence length="121" mass="14263">MSILILLFWIIFPFMVFIASSFLVEKFHLKKRFKIKPVDIALPLLFIGIHGLSAFTYQASIVPYFLISILLLGISVAFFQAYFYEEIVYPRFIKMFWRLSFLMILLVYVFLIIASVVNMFV</sequence>
<dbReference type="AlphaFoldDB" id="A0A1T4KEF3"/>
<evidence type="ECO:0000313" key="3">
    <source>
        <dbReference type="Proteomes" id="UP000190328"/>
    </source>
</evidence>
<keyword evidence="1" id="KW-0812">Transmembrane</keyword>
<feature type="transmembrane region" description="Helical" evidence="1">
    <location>
        <begin position="96"/>
        <end position="120"/>
    </location>
</feature>
<accession>A0A1T4KEF3</accession>
<keyword evidence="1" id="KW-1133">Transmembrane helix</keyword>
<dbReference type="RefSeq" id="WP_078806190.1">
    <property type="nucleotide sequence ID" value="NZ_FUXI01000002.1"/>
</dbReference>
<keyword evidence="3" id="KW-1185">Reference proteome</keyword>